<dbReference type="SUPFAM" id="SSF48452">
    <property type="entry name" value="TPR-like"/>
    <property type="match status" value="1"/>
</dbReference>
<dbReference type="Pfam" id="PF13414">
    <property type="entry name" value="TPR_11"/>
    <property type="match status" value="1"/>
</dbReference>
<dbReference type="AlphaFoldDB" id="A0AAJ0XBE7"/>
<evidence type="ECO:0000313" key="3">
    <source>
        <dbReference type="Proteomes" id="UP001296776"/>
    </source>
</evidence>
<evidence type="ECO:0000313" key="2">
    <source>
        <dbReference type="EMBL" id="MBK1706055.1"/>
    </source>
</evidence>
<reference evidence="2" key="1">
    <citation type="submission" date="2017-08" db="EMBL/GenBank/DDBJ databases">
        <authorList>
            <person name="Imhoff J.F."/>
            <person name="Rahn T."/>
            <person name="Kuenzel S."/>
            <person name="Neulinger S.C."/>
        </authorList>
    </citation>
    <scope>NUCLEOTIDE SEQUENCE</scope>
    <source>
        <strain evidence="2">DSM 11080</strain>
    </source>
</reference>
<dbReference type="Gene3D" id="1.25.40.10">
    <property type="entry name" value="Tetratricopeptide repeat domain"/>
    <property type="match status" value="1"/>
</dbReference>
<reference evidence="2" key="2">
    <citation type="journal article" date="2020" name="Microorganisms">
        <title>Osmotic Adaptation and Compatible Solute Biosynthesis of Phototrophic Bacteria as Revealed from Genome Analyses.</title>
        <authorList>
            <person name="Imhoff J.F."/>
            <person name="Rahn T."/>
            <person name="Kunzel S."/>
            <person name="Keller A."/>
            <person name="Neulinger S.C."/>
        </authorList>
    </citation>
    <scope>NUCLEOTIDE SEQUENCE</scope>
    <source>
        <strain evidence="2">DSM 11080</strain>
    </source>
</reference>
<dbReference type="EMBL" id="NRSJ01000033">
    <property type="protein sequence ID" value="MBK1706055.1"/>
    <property type="molecule type" value="Genomic_DNA"/>
</dbReference>
<organism evidence="2 3">
    <name type="scientific">Halochromatium glycolicum</name>
    <dbReference type="NCBI Taxonomy" id="85075"/>
    <lineage>
        <taxon>Bacteria</taxon>
        <taxon>Pseudomonadati</taxon>
        <taxon>Pseudomonadota</taxon>
        <taxon>Gammaproteobacteria</taxon>
        <taxon>Chromatiales</taxon>
        <taxon>Chromatiaceae</taxon>
        <taxon>Halochromatium</taxon>
    </lineage>
</organism>
<evidence type="ECO:0008006" key="4">
    <source>
        <dbReference type="Google" id="ProtNLM"/>
    </source>
</evidence>
<feature type="compositionally biased region" description="Low complexity" evidence="1">
    <location>
        <begin position="76"/>
        <end position="91"/>
    </location>
</feature>
<gene>
    <name evidence="2" type="ORF">CKO40_16200</name>
</gene>
<protein>
    <recommendedName>
        <fullName evidence="4">Tetratricopeptide repeat protein</fullName>
    </recommendedName>
</protein>
<evidence type="ECO:0000256" key="1">
    <source>
        <dbReference type="SAM" id="MobiDB-lite"/>
    </source>
</evidence>
<feature type="region of interest" description="Disordered" evidence="1">
    <location>
        <begin position="68"/>
        <end position="130"/>
    </location>
</feature>
<name>A0AAJ0XBE7_9GAMM</name>
<comment type="caution">
    <text evidence="2">The sequence shown here is derived from an EMBL/GenBank/DDBJ whole genome shotgun (WGS) entry which is preliminary data.</text>
</comment>
<sequence>MDQGKVALARKAYLTALRLDPAFVPAHVNLADLYRALGSDTEAKERLRQGLAEALAAPSTNSAALAPRAARVSGFQPRRQVPAPAPQIAARGPLRQRGVATPPGQIAAGTQMRRPRRTAFGSQRPCRGVP</sequence>
<proteinExistence type="predicted"/>
<keyword evidence="3" id="KW-1185">Reference proteome</keyword>
<dbReference type="Proteomes" id="UP001296776">
    <property type="component" value="Unassembled WGS sequence"/>
</dbReference>
<dbReference type="InterPro" id="IPR011990">
    <property type="entry name" value="TPR-like_helical_dom_sf"/>
</dbReference>
<accession>A0AAJ0XBE7</accession>